<name>A0A2W4W3F9_9CYAN</name>
<organism evidence="2 3">
    <name type="scientific">Leptolyngbya foveolarum</name>
    <dbReference type="NCBI Taxonomy" id="47253"/>
    <lineage>
        <taxon>Bacteria</taxon>
        <taxon>Bacillati</taxon>
        <taxon>Cyanobacteriota</taxon>
        <taxon>Cyanophyceae</taxon>
        <taxon>Leptolyngbyales</taxon>
        <taxon>Leptolyngbyaceae</taxon>
        <taxon>Leptolyngbya group</taxon>
        <taxon>Leptolyngbya</taxon>
    </lineage>
</organism>
<dbReference type="Proteomes" id="UP000249354">
    <property type="component" value="Unassembled WGS sequence"/>
</dbReference>
<evidence type="ECO:0000313" key="3">
    <source>
        <dbReference type="Proteomes" id="UP000249354"/>
    </source>
</evidence>
<keyword evidence="1" id="KW-0175">Coiled coil</keyword>
<reference evidence="3" key="1">
    <citation type="submission" date="2018-04" db="EMBL/GenBank/DDBJ databases">
        <authorList>
            <person name="Cornet L."/>
        </authorList>
    </citation>
    <scope>NUCLEOTIDE SEQUENCE [LARGE SCALE GENOMIC DNA]</scope>
</reference>
<sequence length="408" mass="45008">MARLSDRAFKVIELEIESLHNQGVIDKLDSIILFSRLQTLQAESGKHLTRIQIWDNLCDVIPDIDPKVLTSVAANGKNLSDIRISAGVGVTAVLVASTFGMASTTASTNVPILPVSQVSQGKAEAGNQVESRAENPLVKPLSLKARFTKTRVKASESNAFIQAKRLGWQAALKGQNPPHSSQHWRETAALWRQAIVYLNQVPESYVDYAAVEDKIAFYQRNLAEVEGRRVAAIARENSAQALNPTPSSREKVPQFSVAKVDDLAIARRHGWQAALASQSAPYPAQKWVDISHLWKTALYHLEQIPPNSTQYAEAQRIKSTYQQNLEAVRQRYRQEQAASQSVASLQAALNEIEQSGLPYQARNRQNQAILTKLRAIPTGTDAYLQAQNAIIQVNKSEIGGNKKLAASY</sequence>
<protein>
    <submittedName>
        <fullName evidence="2">Uncharacterized protein</fullName>
    </submittedName>
</protein>
<comment type="caution">
    <text evidence="2">The sequence shown here is derived from an EMBL/GenBank/DDBJ whole genome shotgun (WGS) entry which is preliminary data.</text>
</comment>
<evidence type="ECO:0000256" key="1">
    <source>
        <dbReference type="SAM" id="Coils"/>
    </source>
</evidence>
<gene>
    <name evidence="2" type="ORF">DCF25_08970</name>
</gene>
<proteinExistence type="predicted"/>
<feature type="coiled-coil region" evidence="1">
    <location>
        <begin position="311"/>
        <end position="338"/>
    </location>
</feature>
<dbReference type="AlphaFoldDB" id="A0A2W4W3F9"/>
<reference evidence="2 3" key="2">
    <citation type="submission" date="2018-06" db="EMBL/GenBank/DDBJ databases">
        <title>Metagenomic assembly of (sub)arctic Cyanobacteria and their associated microbiome from non-axenic cultures.</title>
        <authorList>
            <person name="Baurain D."/>
        </authorList>
    </citation>
    <scope>NUCLEOTIDE SEQUENCE [LARGE SCALE GENOMIC DNA]</scope>
    <source>
        <strain evidence="2">ULC129bin1</strain>
    </source>
</reference>
<dbReference type="EMBL" id="QBMC01000047">
    <property type="protein sequence ID" value="PZO19061.1"/>
    <property type="molecule type" value="Genomic_DNA"/>
</dbReference>
<accession>A0A2W4W3F9</accession>
<evidence type="ECO:0000313" key="2">
    <source>
        <dbReference type="EMBL" id="PZO19061.1"/>
    </source>
</evidence>